<comment type="catalytic activity">
    <reaction evidence="1">
        <text>ATP + protein L-histidine = ADP + protein N-phospho-L-histidine.</text>
        <dbReference type="EC" id="2.7.13.3"/>
    </reaction>
</comment>
<dbReference type="AlphaFoldDB" id="A0A8T4LA85"/>
<feature type="transmembrane region" description="Helical" evidence="12">
    <location>
        <begin position="49"/>
        <end position="68"/>
    </location>
</feature>
<keyword evidence="7" id="KW-0547">Nucleotide-binding</keyword>
<keyword evidence="5" id="KW-0597">Phosphoprotein</keyword>
<keyword evidence="8 14" id="KW-0418">Kinase</keyword>
<reference evidence="14" key="1">
    <citation type="submission" date="2021-03" db="EMBL/GenBank/DDBJ databases">
        <authorList>
            <person name="Jaffe A."/>
        </authorList>
    </citation>
    <scope>NUCLEOTIDE SEQUENCE</scope>
    <source>
        <strain evidence="14">RIFCSPLOWO2_01_FULL_58_19</strain>
    </source>
</reference>
<dbReference type="Gene3D" id="1.10.287.130">
    <property type="match status" value="1"/>
</dbReference>
<name>A0A8T4LA85_9ARCH</name>
<sequence>MPGEQETEAEQQQRLASALRNNLTFVWVLGAFIALVVFFLWVVSKKHSLILVLLLDLAAVGIACLNYLQFYKPRKHLSYAINIQSVSMLILATGGIHLSGGLNSPFLWLYLFLIVVEGISLGGNRALVTASLANAFLLFAVALEYTKLLPAEGFVVETQLVYNPVYVLTHLFSTLLFNYLIAFAVYYLAGFLFKQQAELKALDKAKDLFLSVTSHELRTPLTPMKAQLQMFMSGYLGSVSENQKGSLEMVLRNLLRLEKLIAGIMDVSKISAGKMSALPVKASLKKAIDYVVEIEQPIASVKNVKIRVKAGDCPDFFFDPDRITQVLTNLVDNAIKFSARDTEILVSLEKREGEVRVSVSDHGPGISVEDQRKLFTPFFQASSTSSVNVKGSGLGLVISKGILEAHKGRIWCESVLGEGTTFSFALPFRQDG</sequence>
<dbReference type="InterPro" id="IPR036097">
    <property type="entry name" value="HisK_dim/P_sf"/>
</dbReference>
<evidence type="ECO:0000256" key="12">
    <source>
        <dbReference type="SAM" id="Phobius"/>
    </source>
</evidence>
<feature type="transmembrane region" description="Helical" evidence="12">
    <location>
        <begin position="23"/>
        <end position="43"/>
    </location>
</feature>
<dbReference type="PROSITE" id="PS50109">
    <property type="entry name" value="HIS_KIN"/>
    <property type="match status" value="1"/>
</dbReference>
<evidence type="ECO:0000256" key="4">
    <source>
        <dbReference type="ARBA" id="ARBA00022475"/>
    </source>
</evidence>
<evidence type="ECO:0000256" key="1">
    <source>
        <dbReference type="ARBA" id="ARBA00000085"/>
    </source>
</evidence>
<keyword evidence="11 12" id="KW-0472">Membrane</keyword>
<evidence type="ECO:0000256" key="2">
    <source>
        <dbReference type="ARBA" id="ARBA00004236"/>
    </source>
</evidence>
<keyword evidence="10" id="KW-0902">Two-component regulatory system</keyword>
<feature type="transmembrane region" description="Helical" evidence="12">
    <location>
        <begin position="80"/>
        <end position="99"/>
    </location>
</feature>
<comment type="subcellular location">
    <subcellularLocation>
        <location evidence="2">Cell membrane</location>
    </subcellularLocation>
</comment>
<dbReference type="EMBL" id="JAGVWE010000003">
    <property type="protein sequence ID" value="MBS3062852.1"/>
    <property type="molecule type" value="Genomic_DNA"/>
</dbReference>
<feature type="transmembrane region" description="Helical" evidence="12">
    <location>
        <begin position="165"/>
        <end position="189"/>
    </location>
</feature>
<feature type="transmembrane region" description="Helical" evidence="12">
    <location>
        <begin position="105"/>
        <end position="122"/>
    </location>
</feature>
<keyword evidence="4" id="KW-1003">Cell membrane</keyword>
<keyword evidence="12" id="KW-0812">Transmembrane</keyword>
<dbReference type="SMART" id="SM00387">
    <property type="entry name" value="HATPase_c"/>
    <property type="match status" value="1"/>
</dbReference>
<evidence type="ECO:0000256" key="9">
    <source>
        <dbReference type="ARBA" id="ARBA00022840"/>
    </source>
</evidence>
<dbReference type="GO" id="GO:0009927">
    <property type="term" value="F:histidine phosphotransfer kinase activity"/>
    <property type="evidence" value="ECO:0007669"/>
    <property type="project" value="TreeGrafter"/>
</dbReference>
<dbReference type="PANTHER" id="PTHR43047:SF72">
    <property type="entry name" value="OSMOSENSING HISTIDINE PROTEIN KINASE SLN1"/>
    <property type="match status" value="1"/>
</dbReference>
<dbReference type="Pfam" id="PF00512">
    <property type="entry name" value="HisKA"/>
    <property type="match status" value="1"/>
</dbReference>
<dbReference type="SMART" id="SM00388">
    <property type="entry name" value="HisKA"/>
    <property type="match status" value="1"/>
</dbReference>
<evidence type="ECO:0000313" key="14">
    <source>
        <dbReference type="EMBL" id="MBS3062852.1"/>
    </source>
</evidence>
<evidence type="ECO:0000256" key="11">
    <source>
        <dbReference type="ARBA" id="ARBA00023136"/>
    </source>
</evidence>
<evidence type="ECO:0000256" key="6">
    <source>
        <dbReference type="ARBA" id="ARBA00022679"/>
    </source>
</evidence>
<proteinExistence type="predicted"/>
<evidence type="ECO:0000256" key="7">
    <source>
        <dbReference type="ARBA" id="ARBA00022741"/>
    </source>
</evidence>
<evidence type="ECO:0000259" key="13">
    <source>
        <dbReference type="PROSITE" id="PS50109"/>
    </source>
</evidence>
<dbReference type="FunFam" id="3.30.565.10:FF:000023">
    <property type="entry name" value="PAS domain-containing sensor histidine kinase"/>
    <property type="match status" value="1"/>
</dbReference>
<dbReference type="InterPro" id="IPR003594">
    <property type="entry name" value="HATPase_dom"/>
</dbReference>
<dbReference type="GO" id="GO:0005886">
    <property type="term" value="C:plasma membrane"/>
    <property type="evidence" value="ECO:0007669"/>
    <property type="project" value="UniProtKB-SubCell"/>
</dbReference>
<dbReference type="Proteomes" id="UP000678237">
    <property type="component" value="Unassembled WGS sequence"/>
</dbReference>
<evidence type="ECO:0000256" key="3">
    <source>
        <dbReference type="ARBA" id="ARBA00012438"/>
    </source>
</evidence>
<dbReference type="PANTHER" id="PTHR43047">
    <property type="entry name" value="TWO-COMPONENT HISTIDINE PROTEIN KINASE"/>
    <property type="match status" value="1"/>
</dbReference>
<evidence type="ECO:0000256" key="10">
    <source>
        <dbReference type="ARBA" id="ARBA00023012"/>
    </source>
</evidence>
<evidence type="ECO:0000256" key="8">
    <source>
        <dbReference type="ARBA" id="ARBA00022777"/>
    </source>
</evidence>
<gene>
    <name evidence="14" type="ORF">J4203_03190</name>
</gene>
<organism evidence="14 15">
    <name type="scientific">Candidatus Iainarchaeum sp</name>
    <dbReference type="NCBI Taxonomy" id="3101447"/>
    <lineage>
        <taxon>Archaea</taxon>
        <taxon>Candidatus Iainarchaeota</taxon>
        <taxon>Candidatus Iainarchaeia</taxon>
        <taxon>Candidatus Iainarchaeales</taxon>
        <taxon>Candidatus Iainarchaeaceae</taxon>
        <taxon>Candidatus Iainarchaeum</taxon>
    </lineage>
</organism>
<dbReference type="GO" id="GO:0000155">
    <property type="term" value="F:phosphorelay sensor kinase activity"/>
    <property type="evidence" value="ECO:0007669"/>
    <property type="project" value="InterPro"/>
</dbReference>
<dbReference type="PRINTS" id="PR00344">
    <property type="entry name" value="BCTRLSENSOR"/>
</dbReference>
<dbReference type="InterPro" id="IPR005467">
    <property type="entry name" value="His_kinase_dom"/>
</dbReference>
<dbReference type="GO" id="GO:0005524">
    <property type="term" value="F:ATP binding"/>
    <property type="evidence" value="ECO:0007669"/>
    <property type="project" value="UniProtKB-KW"/>
</dbReference>
<comment type="caution">
    <text evidence="14">The sequence shown here is derived from an EMBL/GenBank/DDBJ whole genome shotgun (WGS) entry which is preliminary data.</text>
</comment>
<evidence type="ECO:0000313" key="15">
    <source>
        <dbReference type="Proteomes" id="UP000678237"/>
    </source>
</evidence>
<feature type="domain" description="Histidine kinase" evidence="13">
    <location>
        <begin position="212"/>
        <end position="430"/>
    </location>
</feature>
<keyword evidence="12" id="KW-1133">Transmembrane helix</keyword>
<dbReference type="Gene3D" id="3.30.565.10">
    <property type="entry name" value="Histidine kinase-like ATPase, C-terminal domain"/>
    <property type="match status" value="1"/>
</dbReference>
<dbReference type="SUPFAM" id="SSF55874">
    <property type="entry name" value="ATPase domain of HSP90 chaperone/DNA topoisomerase II/histidine kinase"/>
    <property type="match status" value="1"/>
</dbReference>
<dbReference type="CDD" id="cd00082">
    <property type="entry name" value="HisKA"/>
    <property type="match status" value="1"/>
</dbReference>
<dbReference type="EC" id="2.7.13.3" evidence="3"/>
<dbReference type="Pfam" id="PF02518">
    <property type="entry name" value="HATPase_c"/>
    <property type="match status" value="1"/>
</dbReference>
<dbReference type="InterPro" id="IPR036890">
    <property type="entry name" value="HATPase_C_sf"/>
</dbReference>
<dbReference type="SUPFAM" id="SSF47384">
    <property type="entry name" value="Homodimeric domain of signal transducing histidine kinase"/>
    <property type="match status" value="1"/>
</dbReference>
<protein>
    <recommendedName>
        <fullName evidence="3">histidine kinase</fullName>
        <ecNumber evidence="3">2.7.13.3</ecNumber>
    </recommendedName>
</protein>
<accession>A0A8T4LA85</accession>
<evidence type="ECO:0000256" key="5">
    <source>
        <dbReference type="ARBA" id="ARBA00022553"/>
    </source>
</evidence>
<reference evidence="14" key="2">
    <citation type="submission" date="2021-05" db="EMBL/GenBank/DDBJ databases">
        <title>Protein family content uncovers lineage relationships and bacterial pathway maintenance mechanisms in DPANN archaea.</title>
        <authorList>
            <person name="Castelle C.J."/>
            <person name="Meheust R."/>
            <person name="Jaffe A.L."/>
            <person name="Seitz K."/>
            <person name="Gong X."/>
            <person name="Baker B.J."/>
            <person name="Banfield J.F."/>
        </authorList>
    </citation>
    <scope>NUCLEOTIDE SEQUENCE</scope>
    <source>
        <strain evidence="14">RIFCSPLOWO2_01_FULL_58_19</strain>
    </source>
</reference>
<keyword evidence="6" id="KW-0808">Transferase</keyword>
<dbReference type="InterPro" id="IPR004358">
    <property type="entry name" value="Sig_transdc_His_kin-like_C"/>
</dbReference>
<dbReference type="InterPro" id="IPR003661">
    <property type="entry name" value="HisK_dim/P_dom"/>
</dbReference>
<keyword evidence="9" id="KW-0067">ATP-binding</keyword>